<evidence type="ECO:0000313" key="7">
    <source>
        <dbReference type="Proteomes" id="UP000184287"/>
    </source>
</evidence>
<feature type="transmembrane region" description="Helical" evidence="4">
    <location>
        <begin position="221"/>
        <end position="240"/>
    </location>
</feature>
<keyword evidence="4" id="KW-1133">Transmembrane helix</keyword>
<dbReference type="EMBL" id="FQUQ01000002">
    <property type="protein sequence ID" value="SHF27379.1"/>
    <property type="molecule type" value="Genomic_DNA"/>
</dbReference>
<reference evidence="7" key="1">
    <citation type="submission" date="2016-11" db="EMBL/GenBank/DDBJ databases">
        <authorList>
            <person name="Varghese N."/>
            <person name="Submissions S."/>
        </authorList>
    </citation>
    <scope>NUCLEOTIDE SEQUENCE [LARGE SCALE GENOMIC DNA]</scope>
    <source>
        <strain evidence="7">DSM 16990</strain>
    </source>
</reference>
<evidence type="ECO:0000259" key="5">
    <source>
        <dbReference type="PROSITE" id="PS01124"/>
    </source>
</evidence>
<feature type="transmembrane region" description="Helical" evidence="4">
    <location>
        <begin position="186"/>
        <end position="209"/>
    </location>
</feature>
<evidence type="ECO:0000256" key="3">
    <source>
        <dbReference type="ARBA" id="ARBA00023163"/>
    </source>
</evidence>
<keyword evidence="4" id="KW-0812">Transmembrane</keyword>
<feature type="transmembrane region" description="Helical" evidence="4">
    <location>
        <begin position="148"/>
        <end position="166"/>
    </location>
</feature>
<dbReference type="PANTHER" id="PTHR43280">
    <property type="entry name" value="ARAC-FAMILY TRANSCRIPTIONAL REGULATOR"/>
    <property type="match status" value="1"/>
</dbReference>
<evidence type="ECO:0000313" key="6">
    <source>
        <dbReference type="EMBL" id="SHF27379.1"/>
    </source>
</evidence>
<dbReference type="InterPro" id="IPR009057">
    <property type="entry name" value="Homeodomain-like_sf"/>
</dbReference>
<dbReference type="STRING" id="288992.SAMN04488522_102665"/>
<feature type="transmembrane region" description="Helical" evidence="4">
    <location>
        <begin position="32"/>
        <end position="51"/>
    </location>
</feature>
<dbReference type="PANTHER" id="PTHR43280:SF29">
    <property type="entry name" value="ARAC-FAMILY TRANSCRIPTIONAL REGULATOR"/>
    <property type="match status" value="1"/>
</dbReference>
<keyword evidence="2" id="KW-0238">DNA-binding</keyword>
<name>A0A1M5AAS6_9SPHI</name>
<keyword evidence="3" id="KW-0804">Transcription</keyword>
<keyword evidence="4" id="KW-0472">Membrane</keyword>
<accession>A0A1M5AAS6</accession>
<feature type="transmembrane region" description="Helical" evidence="4">
    <location>
        <begin position="96"/>
        <end position="116"/>
    </location>
</feature>
<evidence type="ECO:0000256" key="1">
    <source>
        <dbReference type="ARBA" id="ARBA00023015"/>
    </source>
</evidence>
<evidence type="ECO:0000256" key="4">
    <source>
        <dbReference type="SAM" id="Phobius"/>
    </source>
</evidence>
<keyword evidence="1" id="KW-0805">Transcription regulation</keyword>
<dbReference type="InterPro" id="IPR018062">
    <property type="entry name" value="HTH_AraC-typ_CS"/>
</dbReference>
<dbReference type="PROSITE" id="PS01124">
    <property type="entry name" value="HTH_ARAC_FAMILY_2"/>
    <property type="match status" value="1"/>
</dbReference>
<dbReference type="SMART" id="SM00342">
    <property type="entry name" value="HTH_ARAC"/>
    <property type="match status" value="1"/>
</dbReference>
<dbReference type="SUPFAM" id="SSF46689">
    <property type="entry name" value="Homeodomain-like"/>
    <property type="match status" value="1"/>
</dbReference>
<gene>
    <name evidence="6" type="ORF">SAMN04488522_102665</name>
</gene>
<feature type="transmembrane region" description="Helical" evidence="4">
    <location>
        <begin position="63"/>
        <end position="81"/>
    </location>
</feature>
<dbReference type="PROSITE" id="PS00041">
    <property type="entry name" value="HTH_ARAC_FAMILY_1"/>
    <property type="match status" value="1"/>
</dbReference>
<dbReference type="InterPro" id="IPR018060">
    <property type="entry name" value="HTH_AraC"/>
</dbReference>
<dbReference type="Pfam" id="PF12833">
    <property type="entry name" value="HTH_18"/>
    <property type="match status" value="1"/>
</dbReference>
<dbReference type="GO" id="GO:0043565">
    <property type="term" value="F:sequence-specific DNA binding"/>
    <property type="evidence" value="ECO:0007669"/>
    <property type="project" value="InterPro"/>
</dbReference>
<dbReference type="Proteomes" id="UP000184287">
    <property type="component" value="Unassembled WGS sequence"/>
</dbReference>
<dbReference type="AlphaFoldDB" id="A0A1M5AAS6"/>
<dbReference type="Gene3D" id="1.10.10.60">
    <property type="entry name" value="Homeodomain-like"/>
    <property type="match status" value="2"/>
</dbReference>
<proteinExistence type="predicted"/>
<evidence type="ECO:0000256" key="2">
    <source>
        <dbReference type="ARBA" id="ARBA00023125"/>
    </source>
</evidence>
<keyword evidence="7" id="KW-1185">Reference proteome</keyword>
<organism evidence="6 7">
    <name type="scientific">Pedobacter caeni</name>
    <dbReference type="NCBI Taxonomy" id="288992"/>
    <lineage>
        <taxon>Bacteria</taxon>
        <taxon>Pseudomonadati</taxon>
        <taxon>Bacteroidota</taxon>
        <taxon>Sphingobacteriia</taxon>
        <taxon>Sphingobacteriales</taxon>
        <taxon>Sphingobacteriaceae</taxon>
        <taxon>Pedobacter</taxon>
    </lineage>
</organism>
<feature type="domain" description="HTH araC/xylS-type" evidence="5">
    <location>
        <begin position="277"/>
        <end position="385"/>
    </location>
</feature>
<dbReference type="GO" id="GO:0003700">
    <property type="term" value="F:DNA-binding transcription factor activity"/>
    <property type="evidence" value="ECO:0007669"/>
    <property type="project" value="InterPro"/>
</dbReference>
<protein>
    <submittedName>
        <fullName evidence="6">Helix-turn-helix domain-containing protein</fullName>
    </submittedName>
</protein>
<sequence length="394" mass="46106">MNLLCTILLSLSTINSLTLIFKQEHSYLKNKMLGVSLFCYNISLLVYFLWFENGYIIDHPHSLRSMSPLMYLNAPFFYFYIRNSLKDMDGFQKYDYLHFIPALIHLLELIPFYLLSFEEKQEIAKMIVLNKNLLYYTGSGLIPISFHYLFRLVLQLIYFSYSVYLVHKIRPRLMTLIGKEKLRNWLFISLFLMGAIAICNFFYMIACFFGENQSHLSGAKLIFSGIGTIGILFLNLYINFNPEVVYGYFDRNKDEPQQGMKINPDTQPVISEIKDSELLLEKIRYALNEERLFLNKGITIIDFAKKINVSPKLLSTLINRKFETNFNELINNYRVDYAKELLENNILERYSIEGLANMVGFNSRITFFNVFKKKEGLSPSEYLKSVVISTQSVD</sequence>